<dbReference type="PANTHER" id="PTHR46430:SF3">
    <property type="entry name" value="ACTIVATOR OF C KINASE PROTEIN 1"/>
    <property type="match status" value="1"/>
</dbReference>
<dbReference type="PANTHER" id="PTHR46430">
    <property type="entry name" value="PROTEIN SKT5-RELATED"/>
    <property type="match status" value="1"/>
</dbReference>
<reference evidence="2 3" key="1">
    <citation type="submission" date="2016-08" db="EMBL/GenBank/DDBJ databases">
        <title>Genomes of anaerobic fungi encode conserved fungal cellulosomes for biomass hydrolysis.</title>
        <authorList>
            <consortium name="DOE Joint Genome Institute"/>
            <person name="Haitjema C.H."/>
            <person name="Gilmore S.P."/>
            <person name="Henske J.K."/>
            <person name="Solomon K.V."/>
            <person name="De Groot R."/>
            <person name="Kuo A."/>
            <person name="Mondo S.J."/>
            <person name="Salamov A.A."/>
            <person name="Labutti K."/>
            <person name="Zhao Z."/>
            <person name="Chiniquy J."/>
            <person name="Barry K."/>
            <person name="Brewer H.M."/>
            <person name="Purvine S.O."/>
            <person name="Wright A.T."/>
            <person name="Boxma B."/>
            <person name="Van Alen T."/>
            <person name="Hackstein J.H."/>
            <person name="Baker S.E."/>
            <person name="Grigoriev I.V."/>
            <person name="O'Malley M.A."/>
        </authorList>
    </citation>
    <scope>NUCLEOTIDE SEQUENCE [LARGE SCALE GENOMIC DNA]</scope>
    <source>
        <strain evidence="3">finn</strain>
    </source>
</reference>
<dbReference type="SUPFAM" id="SSF81901">
    <property type="entry name" value="HCP-like"/>
    <property type="match status" value="1"/>
</dbReference>
<evidence type="ECO:0000313" key="2">
    <source>
        <dbReference type="EMBL" id="ORX54297.1"/>
    </source>
</evidence>
<dbReference type="InterPro" id="IPR051726">
    <property type="entry name" value="Chitin_Synth_Reg"/>
</dbReference>
<dbReference type="Proteomes" id="UP000193719">
    <property type="component" value="Unassembled WGS sequence"/>
</dbReference>
<proteinExistence type="predicted"/>
<dbReference type="InterPro" id="IPR006597">
    <property type="entry name" value="Sel1-like"/>
</dbReference>
<protein>
    <submittedName>
        <fullName evidence="2">HCP-like protein</fullName>
    </submittedName>
</protein>
<name>A0A1Y1VEP6_9FUNG</name>
<dbReference type="AlphaFoldDB" id="A0A1Y1VEP6"/>
<accession>A0A1Y1VEP6</accession>
<dbReference type="InterPro" id="IPR011990">
    <property type="entry name" value="TPR-like_helical_dom_sf"/>
</dbReference>
<keyword evidence="1" id="KW-0677">Repeat</keyword>
<reference evidence="2 3" key="2">
    <citation type="submission" date="2016-08" db="EMBL/GenBank/DDBJ databases">
        <title>Pervasive Adenine N6-methylation of Active Genes in Fungi.</title>
        <authorList>
            <consortium name="DOE Joint Genome Institute"/>
            <person name="Mondo S.J."/>
            <person name="Dannebaum R.O."/>
            <person name="Kuo R.C."/>
            <person name="Labutti K."/>
            <person name="Haridas S."/>
            <person name="Kuo A."/>
            <person name="Salamov A."/>
            <person name="Ahrendt S.R."/>
            <person name="Lipzen A."/>
            <person name="Sullivan W."/>
            <person name="Andreopoulos W.B."/>
            <person name="Clum A."/>
            <person name="Lindquist E."/>
            <person name="Daum C."/>
            <person name="Ramamoorthy G.K."/>
            <person name="Gryganskyi A."/>
            <person name="Culley D."/>
            <person name="Magnuson J.K."/>
            <person name="James T.Y."/>
            <person name="O'Malley M.A."/>
            <person name="Stajich J.E."/>
            <person name="Spatafora J.W."/>
            <person name="Visel A."/>
            <person name="Grigoriev I.V."/>
        </authorList>
    </citation>
    <scope>NUCLEOTIDE SEQUENCE [LARGE SCALE GENOMIC DNA]</scope>
    <source>
        <strain evidence="3">finn</strain>
    </source>
</reference>
<dbReference type="STRING" id="1754191.A0A1Y1VEP6"/>
<dbReference type="SMART" id="SM00671">
    <property type="entry name" value="SEL1"/>
    <property type="match status" value="7"/>
</dbReference>
<dbReference type="OrthoDB" id="272077at2759"/>
<evidence type="ECO:0000256" key="1">
    <source>
        <dbReference type="ARBA" id="ARBA00022737"/>
    </source>
</evidence>
<dbReference type="EMBL" id="MCFH01000011">
    <property type="protein sequence ID" value="ORX54297.1"/>
    <property type="molecule type" value="Genomic_DNA"/>
</dbReference>
<dbReference type="Pfam" id="PF08238">
    <property type="entry name" value="Sel1"/>
    <property type="match status" value="7"/>
</dbReference>
<organism evidence="2 3">
    <name type="scientific">Piromyces finnis</name>
    <dbReference type="NCBI Taxonomy" id="1754191"/>
    <lineage>
        <taxon>Eukaryota</taxon>
        <taxon>Fungi</taxon>
        <taxon>Fungi incertae sedis</taxon>
        <taxon>Chytridiomycota</taxon>
        <taxon>Chytridiomycota incertae sedis</taxon>
        <taxon>Neocallimastigomycetes</taxon>
        <taxon>Neocallimastigales</taxon>
        <taxon>Neocallimastigaceae</taxon>
        <taxon>Piromyces</taxon>
    </lineage>
</organism>
<dbReference type="Gene3D" id="1.25.40.10">
    <property type="entry name" value="Tetratricopeptide repeat domain"/>
    <property type="match status" value="2"/>
</dbReference>
<gene>
    <name evidence="2" type="ORF">BCR36DRAFT_396383</name>
</gene>
<keyword evidence="3" id="KW-1185">Reference proteome</keyword>
<comment type="caution">
    <text evidence="2">The sequence shown here is derived from an EMBL/GenBank/DDBJ whole genome shotgun (WGS) entry which is preliminary data.</text>
</comment>
<evidence type="ECO:0000313" key="3">
    <source>
        <dbReference type="Proteomes" id="UP000193719"/>
    </source>
</evidence>
<sequence>MPYGQSLEMYRQNAKKSNDPQVQLEFAKYLVAMADAALDSDPDQKIAQRNQEILYNEGLKWIKRLANQGGGLGKTPYAEAQFFLAECYGNGSIGLQIDHEKAFSYYLQASKQSHPPSTYRAAVCYEHGAGTKKDFQRSVQFYRKAAALGDVLSMYKLGTILLNGTLNQDKNPREGLTWLKRAAAQADQNCPHALHELGMIYEGKNPETNGLIIPDPNYSQELYLKAAQFGYSPSQYKLGLCYEYGLLNLPIDSRRSIAWYSKAAEQGDPEAELALSGWYLTGADNVLKQSDKEAFLWARKAANKGLAKAEYAVGYYYEYGIGVKKDLEEAKRSYLSAASQNNKRALIRLKEMKAGYAGHGPIYGWREQSRGTGAASEDCVIS</sequence>